<proteinExistence type="predicted"/>
<evidence type="ECO:0000313" key="3">
    <source>
        <dbReference type="Proteomes" id="UP001066276"/>
    </source>
</evidence>
<organism evidence="2 3">
    <name type="scientific">Pleurodeles waltl</name>
    <name type="common">Iberian ribbed newt</name>
    <dbReference type="NCBI Taxonomy" id="8319"/>
    <lineage>
        <taxon>Eukaryota</taxon>
        <taxon>Metazoa</taxon>
        <taxon>Chordata</taxon>
        <taxon>Craniata</taxon>
        <taxon>Vertebrata</taxon>
        <taxon>Euteleostomi</taxon>
        <taxon>Amphibia</taxon>
        <taxon>Batrachia</taxon>
        <taxon>Caudata</taxon>
        <taxon>Salamandroidea</taxon>
        <taxon>Salamandridae</taxon>
        <taxon>Pleurodelinae</taxon>
        <taxon>Pleurodeles</taxon>
    </lineage>
</organism>
<dbReference type="AlphaFoldDB" id="A0AAV7LB27"/>
<reference evidence="2" key="1">
    <citation type="journal article" date="2022" name="bioRxiv">
        <title>Sequencing and chromosome-scale assembly of the giantPleurodeles waltlgenome.</title>
        <authorList>
            <person name="Brown T."/>
            <person name="Elewa A."/>
            <person name="Iarovenko S."/>
            <person name="Subramanian E."/>
            <person name="Araus A.J."/>
            <person name="Petzold A."/>
            <person name="Susuki M."/>
            <person name="Suzuki K.-i.T."/>
            <person name="Hayashi T."/>
            <person name="Toyoda A."/>
            <person name="Oliveira C."/>
            <person name="Osipova E."/>
            <person name="Leigh N.D."/>
            <person name="Simon A."/>
            <person name="Yun M.H."/>
        </authorList>
    </citation>
    <scope>NUCLEOTIDE SEQUENCE</scope>
    <source>
        <strain evidence="2">20211129_DDA</strain>
        <tissue evidence="2">Liver</tissue>
    </source>
</reference>
<gene>
    <name evidence="2" type="ORF">NDU88_001471</name>
</gene>
<comment type="caution">
    <text evidence="2">The sequence shown here is derived from an EMBL/GenBank/DDBJ whole genome shotgun (WGS) entry which is preliminary data.</text>
</comment>
<name>A0AAV7LB27_PLEWA</name>
<sequence>MSARSASRGAPSLQHITASSPQDAADARHGIRFPRVPWNQGGAPRMPRRIIPMHPVAPQSWDAIGSTTP</sequence>
<dbReference type="Proteomes" id="UP001066276">
    <property type="component" value="Chromosome 11"/>
</dbReference>
<evidence type="ECO:0000313" key="2">
    <source>
        <dbReference type="EMBL" id="KAJ1088313.1"/>
    </source>
</evidence>
<dbReference type="EMBL" id="JANPWB010000015">
    <property type="protein sequence ID" value="KAJ1088313.1"/>
    <property type="molecule type" value="Genomic_DNA"/>
</dbReference>
<keyword evidence="3" id="KW-1185">Reference proteome</keyword>
<feature type="region of interest" description="Disordered" evidence="1">
    <location>
        <begin position="1"/>
        <end position="50"/>
    </location>
</feature>
<accession>A0AAV7LB27</accession>
<protein>
    <submittedName>
        <fullName evidence="2">Uncharacterized protein</fullName>
    </submittedName>
</protein>
<evidence type="ECO:0000256" key="1">
    <source>
        <dbReference type="SAM" id="MobiDB-lite"/>
    </source>
</evidence>